<organism evidence="9 10">
    <name type="scientific">Papaver nudicaule</name>
    <name type="common">Iceland poppy</name>
    <dbReference type="NCBI Taxonomy" id="74823"/>
    <lineage>
        <taxon>Eukaryota</taxon>
        <taxon>Viridiplantae</taxon>
        <taxon>Streptophyta</taxon>
        <taxon>Embryophyta</taxon>
        <taxon>Tracheophyta</taxon>
        <taxon>Spermatophyta</taxon>
        <taxon>Magnoliopsida</taxon>
        <taxon>Ranunculales</taxon>
        <taxon>Papaveraceae</taxon>
        <taxon>Papaveroideae</taxon>
        <taxon>Papaver</taxon>
    </lineage>
</organism>
<dbReference type="Proteomes" id="UP001177140">
    <property type="component" value="Unassembled WGS sequence"/>
</dbReference>
<proteinExistence type="predicted"/>
<evidence type="ECO:0000256" key="3">
    <source>
        <dbReference type="ARBA" id="ARBA00022771"/>
    </source>
</evidence>
<comment type="caution">
    <text evidence="9">The sequence shown here is derived from an EMBL/GenBank/DDBJ whole genome shotgun (WGS) entry which is preliminary data.</text>
</comment>
<dbReference type="Gene3D" id="3.30.160.60">
    <property type="entry name" value="Classic Zinc Finger"/>
    <property type="match status" value="1"/>
</dbReference>
<feature type="compositionally biased region" description="Polar residues" evidence="7">
    <location>
        <begin position="9"/>
        <end position="20"/>
    </location>
</feature>
<evidence type="ECO:0000256" key="6">
    <source>
        <dbReference type="PROSITE-ProRule" id="PRU00042"/>
    </source>
</evidence>
<dbReference type="PROSITE" id="PS00028">
    <property type="entry name" value="ZINC_FINGER_C2H2_1"/>
    <property type="match status" value="1"/>
</dbReference>
<dbReference type="InterPro" id="IPR013087">
    <property type="entry name" value="Znf_C2H2_type"/>
</dbReference>
<evidence type="ECO:0000259" key="8">
    <source>
        <dbReference type="PROSITE" id="PS50157"/>
    </source>
</evidence>
<dbReference type="SUPFAM" id="SSF57667">
    <property type="entry name" value="beta-beta-alpha zinc fingers"/>
    <property type="match status" value="1"/>
</dbReference>
<keyword evidence="3 6" id="KW-0863">Zinc-finger</keyword>
<dbReference type="GO" id="GO:0009788">
    <property type="term" value="P:negative regulation of abscisic acid-activated signaling pathway"/>
    <property type="evidence" value="ECO:0007669"/>
    <property type="project" value="InterPro"/>
</dbReference>
<comment type="subcellular location">
    <subcellularLocation>
        <location evidence="1">Nucleus</location>
    </subcellularLocation>
</comment>
<dbReference type="PROSITE" id="PS50157">
    <property type="entry name" value="ZINC_FINGER_C2H2_2"/>
    <property type="match status" value="1"/>
</dbReference>
<evidence type="ECO:0000256" key="1">
    <source>
        <dbReference type="ARBA" id="ARBA00004123"/>
    </source>
</evidence>
<evidence type="ECO:0000256" key="2">
    <source>
        <dbReference type="ARBA" id="ARBA00022723"/>
    </source>
</evidence>
<evidence type="ECO:0000313" key="10">
    <source>
        <dbReference type="Proteomes" id="UP001177140"/>
    </source>
</evidence>
<gene>
    <name evidence="9" type="ORF">MKW94_016182</name>
</gene>
<evidence type="ECO:0000256" key="7">
    <source>
        <dbReference type="SAM" id="MobiDB-lite"/>
    </source>
</evidence>
<dbReference type="PANTHER" id="PTHR47287">
    <property type="entry name" value="C2H2 AND C2HC ZINC FINGERS SUPERFAMILY PROTEIN"/>
    <property type="match status" value="1"/>
</dbReference>
<sequence>MEDLRMEACNSTSSTISASDETPCKDDMNTQETNRMTMTMRPQEESKLDQNSLTLDLKLSTNNKDVEFGSKNKPIEVNDASLLRPSSSSTGVNKKKETPTRVFFCNFCRRKFYSSQALGGHQNAHKRERNLAKRGQPLDSMGGYGYPQSMLSPYPSSLGAYSSLYHHGSFNRSLGVRTQPTTKPYYPSPSLTSFQYHNSGAWSQPGSWLNRQTGQVNHPGTPMPSATGRFDGFGSLSPNTPIQSPPFAATPTNIPSLAATTNIISCNRPNAILGGVRLWDGSHDHNSESYHHKVTEDGGIRLWDGSRPETHKKEPETGGFRIWEGGRLETKHTELESGGFRLWCDSLSETHKNKPEEPGDFDLTLKL</sequence>
<evidence type="ECO:0000313" key="9">
    <source>
        <dbReference type="EMBL" id="MCL7032387.1"/>
    </source>
</evidence>
<keyword evidence="4" id="KW-0862">Zinc</keyword>
<protein>
    <recommendedName>
        <fullName evidence="8">C2H2-type domain-containing protein</fullName>
    </recommendedName>
</protein>
<dbReference type="GO" id="GO:0005634">
    <property type="term" value="C:nucleus"/>
    <property type="evidence" value="ECO:0007669"/>
    <property type="project" value="UniProtKB-SubCell"/>
</dbReference>
<name>A0AA41V558_PAPNU</name>
<dbReference type="InterPro" id="IPR036236">
    <property type="entry name" value="Znf_C2H2_sf"/>
</dbReference>
<keyword evidence="2" id="KW-0479">Metal-binding</keyword>
<dbReference type="PANTHER" id="PTHR47287:SF15">
    <property type="entry name" value="ZINC FINGER PROTEIN 3-LIKE"/>
    <property type="match status" value="1"/>
</dbReference>
<feature type="region of interest" description="Disordered" evidence="7">
    <location>
        <begin position="220"/>
        <end position="249"/>
    </location>
</feature>
<feature type="domain" description="C2H2-type" evidence="8">
    <location>
        <begin position="103"/>
        <end position="130"/>
    </location>
</feature>
<dbReference type="AlphaFoldDB" id="A0AA41V558"/>
<evidence type="ECO:0000256" key="4">
    <source>
        <dbReference type="ARBA" id="ARBA00022833"/>
    </source>
</evidence>
<feature type="region of interest" description="Disordered" evidence="7">
    <location>
        <begin position="1"/>
        <end position="29"/>
    </location>
</feature>
<dbReference type="GO" id="GO:0008270">
    <property type="term" value="F:zinc ion binding"/>
    <property type="evidence" value="ECO:0007669"/>
    <property type="project" value="UniProtKB-KW"/>
</dbReference>
<dbReference type="EMBL" id="JAJJMA010122999">
    <property type="protein sequence ID" value="MCL7032387.1"/>
    <property type="molecule type" value="Genomic_DNA"/>
</dbReference>
<evidence type="ECO:0000256" key="5">
    <source>
        <dbReference type="ARBA" id="ARBA00023242"/>
    </source>
</evidence>
<dbReference type="InterPro" id="IPR044246">
    <property type="entry name" value="ZFP3-like"/>
</dbReference>
<keyword evidence="10" id="KW-1185">Reference proteome</keyword>
<accession>A0AA41V558</accession>
<keyword evidence="5" id="KW-0539">Nucleus</keyword>
<reference evidence="9" key="1">
    <citation type="submission" date="2022-03" db="EMBL/GenBank/DDBJ databases">
        <title>A functionally conserved STORR gene fusion in Papaver species that diverged 16.8 million years ago.</title>
        <authorList>
            <person name="Catania T."/>
        </authorList>
    </citation>
    <scope>NUCLEOTIDE SEQUENCE</scope>
    <source>
        <strain evidence="9">S-191538</strain>
    </source>
</reference>